<keyword evidence="7 8" id="KW-0472">Membrane</keyword>
<dbReference type="GO" id="GO:0015095">
    <property type="term" value="F:magnesium ion transmembrane transporter activity"/>
    <property type="evidence" value="ECO:0007669"/>
    <property type="project" value="TreeGrafter"/>
</dbReference>
<gene>
    <name evidence="9" type="ORF">OIDMADRAFT_192685</name>
</gene>
<evidence type="ECO:0000256" key="8">
    <source>
        <dbReference type="SAM" id="Phobius"/>
    </source>
</evidence>
<evidence type="ECO:0000256" key="5">
    <source>
        <dbReference type="ARBA" id="ARBA00022692"/>
    </source>
</evidence>
<protein>
    <recommendedName>
        <fullName evidence="11">Magnesium transport protein CorA</fullName>
    </recommendedName>
</protein>
<sequence>MRHEECQITVVDYSETHINIHELDNASLIKFLEKPQEDWVKCRWINVNGISWDVVQALAQNKHLHTLAVEDVITANNRTKADWYSEHTYIIMTLQKLVHREMFDLEIKESDSEDATIRPGSSGGFLKSLWGWGNDTTEETEDDFIKRHTELVPPKSAHKLRTIQSYVGGHNHERAAYLEKHSALTKKNLAVSAEQVSMFLTNDNTVIAFFEHSADDLETPILKRLNSPDTILRESCDASMLLQALIDGIIDLALPIATSYQEIIGELELNVLTEPSITHTTNLYILTSEMTKIRNFVSPALNLISALREHKEPAIRSVHGDMRKGSGVTISPLAQTYFGDVEDHIVLITDSLDSMRHACDNMIDLIFNTIAAFQNESMKQLTVVTIIFLPLSFMTGYFGMNIVDFPSIHHNESYFWIVAAPVGIAVALFLMKDILKWYFTRIIQRRLISKNRKGRLLKEKNT</sequence>
<dbReference type="GO" id="GO:0000287">
    <property type="term" value="F:magnesium ion binding"/>
    <property type="evidence" value="ECO:0007669"/>
    <property type="project" value="TreeGrafter"/>
</dbReference>
<dbReference type="Gene3D" id="1.20.58.340">
    <property type="entry name" value="Magnesium transport protein CorA, transmembrane region"/>
    <property type="match status" value="2"/>
</dbReference>
<evidence type="ECO:0008006" key="11">
    <source>
        <dbReference type="Google" id="ProtNLM"/>
    </source>
</evidence>
<keyword evidence="3" id="KW-0813">Transport</keyword>
<dbReference type="InParanoid" id="A0A0C3H9W3"/>
<keyword evidence="5 8" id="KW-0812">Transmembrane</keyword>
<dbReference type="Pfam" id="PF01544">
    <property type="entry name" value="CorA"/>
    <property type="match status" value="1"/>
</dbReference>
<keyword evidence="10" id="KW-1185">Reference proteome</keyword>
<dbReference type="GO" id="GO:0005886">
    <property type="term" value="C:plasma membrane"/>
    <property type="evidence" value="ECO:0007669"/>
    <property type="project" value="UniProtKB-SubCell"/>
</dbReference>
<keyword evidence="6 8" id="KW-1133">Transmembrane helix</keyword>
<dbReference type="Proteomes" id="UP000054321">
    <property type="component" value="Unassembled WGS sequence"/>
</dbReference>
<comment type="similarity">
    <text evidence="2">Belongs to the CorA metal ion transporter (MIT) (TC 1.A.35) family.</text>
</comment>
<evidence type="ECO:0000256" key="7">
    <source>
        <dbReference type="ARBA" id="ARBA00023136"/>
    </source>
</evidence>
<comment type="subcellular location">
    <subcellularLocation>
        <location evidence="1">Cell membrane</location>
        <topology evidence="1">Multi-pass membrane protein</topology>
    </subcellularLocation>
</comment>
<dbReference type="PANTHER" id="PTHR46494">
    <property type="entry name" value="CORA FAMILY METAL ION TRANSPORTER (EUROFUNG)"/>
    <property type="match status" value="1"/>
</dbReference>
<evidence type="ECO:0000313" key="9">
    <source>
        <dbReference type="EMBL" id="KIN05041.1"/>
    </source>
</evidence>
<evidence type="ECO:0000313" key="10">
    <source>
        <dbReference type="Proteomes" id="UP000054321"/>
    </source>
</evidence>
<dbReference type="STRING" id="913774.A0A0C3H9W3"/>
<dbReference type="HOGENOM" id="CLU_015119_2_0_1"/>
<organism evidence="9 10">
    <name type="scientific">Oidiodendron maius (strain Zn)</name>
    <dbReference type="NCBI Taxonomy" id="913774"/>
    <lineage>
        <taxon>Eukaryota</taxon>
        <taxon>Fungi</taxon>
        <taxon>Dikarya</taxon>
        <taxon>Ascomycota</taxon>
        <taxon>Pezizomycotina</taxon>
        <taxon>Leotiomycetes</taxon>
        <taxon>Leotiomycetes incertae sedis</taxon>
        <taxon>Myxotrichaceae</taxon>
        <taxon>Oidiodendron</taxon>
    </lineage>
</organism>
<evidence type="ECO:0000256" key="6">
    <source>
        <dbReference type="ARBA" id="ARBA00022989"/>
    </source>
</evidence>
<dbReference type="EMBL" id="KN832872">
    <property type="protein sequence ID" value="KIN05041.1"/>
    <property type="molecule type" value="Genomic_DNA"/>
</dbReference>
<evidence type="ECO:0000256" key="1">
    <source>
        <dbReference type="ARBA" id="ARBA00004651"/>
    </source>
</evidence>
<accession>A0A0C3H9W3</accession>
<dbReference type="InterPro" id="IPR002523">
    <property type="entry name" value="MgTranspt_CorA/ZnTranspt_ZntB"/>
</dbReference>
<proteinExistence type="inferred from homology"/>
<dbReference type="PANTHER" id="PTHR46494:SF1">
    <property type="entry name" value="CORA FAMILY METAL ION TRANSPORTER (EUROFUNG)"/>
    <property type="match status" value="1"/>
</dbReference>
<dbReference type="AlphaFoldDB" id="A0A0C3H9W3"/>
<dbReference type="InterPro" id="IPR045863">
    <property type="entry name" value="CorA_TM1_TM2"/>
</dbReference>
<dbReference type="InterPro" id="IPR045861">
    <property type="entry name" value="CorA_cytoplasmic_dom"/>
</dbReference>
<evidence type="ECO:0000256" key="4">
    <source>
        <dbReference type="ARBA" id="ARBA00022475"/>
    </source>
</evidence>
<feature type="transmembrane region" description="Helical" evidence="8">
    <location>
        <begin position="381"/>
        <end position="402"/>
    </location>
</feature>
<reference evidence="10" key="2">
    <citation type="submission" date="2015-01" db="EMBL/GenBank/DDBJ databases">
        <title>Evolutionary Origins and Diversification of the Mycorrhizal Mutualists.</title>
        <authorList>
            <consortium name="DOE Joint Genome Institute"/>
            <consortium name="Mycorrhizal Genomics Consortium"/>
            <person name="Kohler A."/>
            <person name="Kuo A."/>
            <person name="Nagy L.G."/>
            <person name="Floudas D."/>
            <person name="Copeland A."/>
            <person name="Barry K.W."/>
            <person name="Cichocki N."/>
            <person name="Veneault-Fourrey C."/>
            <person name="LaButti K."/>
            <person name="Lindquist E.A."/>
            <person name="Lipzen A."/>
            <person name="Lundell T."/>
            <person name="Morin E."/>
            <person name="Murat C."/>
            <person name="Riley R."/>
            <person name="Ohm R."/>
            <person name="Sun H."/>
            <person name="Tunlid A."/>
            <person name="Henrissat B."/>
            <person name="Grigoriev I.V."/>
            <person name="Hibbett D.S."/>
            <person name="Martin F."/>
        </authorList>
    </citation>
    <scope>NUCLEOTIDE SEQUENCE [LARGE SCALE GENOMIC DNA]</scope>
    <source>
        <strain evidence="10">Zn</strain>
    </source>
</reference>
<feature type="transmembrane region" description="Helical" evidence="8">
    <location>
        <begin position="414"/>
        <end position="431"/>
    </location>
</feature>
<dbReference type="GO" id="GO:0015087">
    <property type="term" value="F:cobalt ion transmembrane transporter activity"/>
    <property type="evidence" value="ECO:0007669"/>
    <property type="project" value="TreeGrafter"/>
</dbReference>
<dbReference type="SUPFAM" id="SSF144083">
    <property type="entry name" value="Magnesium transport protein CorA, transmembrane region"/>
    <property type="match status" value="1"/>
</dbReference>
<dbReference type="GO" id="GO:0050897">
    <property type="term" value="F:cobalt ion binding"/>
    <property type="evidence" value="ECO:0007669"/>
    <property type="project" value="TreeGrafter"/>
</dbReference>
<dbReference type="SUPFAM" id="SSF143865">
    <property type="entry name" value="CorA soluble domain-like"/>
    <property type="match status" value="1"/>
</dbReference>
<name>A0A0C3H9W3_OIDMZ</name>
<evidence type="ECO:0000256" key="2">
    <source>
        <dbReference type="ARBA" id="ARBA00009765"/>
    </source>
</evidence>
<keyword evidence="4" id="KW-1003">Cell membrane</keyword>
<evidence type="ECO:0000256" key="3">
    <source>
        <dbReference type="ARBA" id="ARBA00022448"/>
    </source>
</evidence>
<dbReference type="Gene3D" id="3.30.460.20">
    <property type="entry name" value="CorA soluble domain-like"/>
    <property type="match status" value="1"/>
</dbReference>
<dbReference type="OrthoDB" id="165352at2759"/>
<reference evidence="9 10" key="1">
    <citation type="submission" date="2014-04" db="EMBL/GenBank/DDBJ databases">
        <authorList>
            <consortium name="DOE Joint Genome Institute"/>
            <person name="Kuo A."/>
            <person name="Martino E."/>
            <person name="Perotto S."/>
            <person name="Kohler A."/>
            <person name="Nagy L.G."/>
            <person name="Floudas D."/>
            <person name="Copeland A."/>
            <person name="Barry K.W."/>
            <person name="Cichocki N."/>
            <person name="Veneault-Fourrey C."/>
            <person name="LaButti K."/>
            <person name="Lindquist E.A."/>
            <person name="Lipzen A."/>
            <person name="Lundell T."/>
            <person name="Morin E."/>
            <person name="Murat C."/>
            <person name="Sun H."/>
            <person name="Tunlid A."/>
            <person name="Henrissat B."/>
            <person name="Grigoriev I.V."/>
            <person name="Hibbett D.S."/>
            <person name="Martin F."/>
            <person name="Nordberg H.P."/>
            <person name="Cantor M.N."/>
            <person name="Hua S.X."/>
        </authorList>
    </citation>
    <scope>NUCLEOTIDE SEQUENCE [LARGE SCALE GENOMIC DNA]</scope>
    <source>
        <strain evidence="9 10">Zn</strain>
    </source>
</reference>